<sequence>TSPIGETAHDTSPIGETAHDASPIGETAHETSPIGETSRDTSPRRIVFWRNDRDSIFLTKPGKSKYLRTMSSRKREATGLKSALLTKRSIKVKEYSGGDSSSAAENDSKYVSAMRKADVWEFATHNEQTGKGDCKFCSQSISLSAGSTSALRKHLRKKHKKFLATENENVQPKIDETLSCKKLHT</sequence>
<proteinExistence type="predicted"/>
<dbReference type="SMART" id="SM00614">
    <property type="entry name" value="ZnF_BED"/>
    <property type="match status" value="1"/>
</dbReference>
<keyword evidence="2 4" id="KW-0863">Zinc-finger</keyword>
<protein>
    <recommendedName>
        <fullName evidence="6">BED-type domain-containing protein</fullName>
    </recommendedName>
</protein>
<dbReference type="GO" id="GO:0003677">
    <property type="term" value="F:DNA binding"/>
    <property type="evidence" value="ECO:0007669"/>
    <property type="project" value="InterPro"/>
</dbReference>
<evidence type="ECO:0000313" key="8">
    <source>
        <dbReference type="EMBL" id="CAF4609259.1"/>
    </source>
</evidence>
<organism evidence="7 9">
    <name type="scientific">Didymodactylos carnosus</name>
    <dbReference type="NCBI Taxonomy" id="1234261"/>
    <lineage>
        <taxon>Eukaryota</taxon>
        <taxon>Metazoa</taxon>
        <taxon>Spiralia</taxon>
        <taxon>Gnathifera</taxon>
        <taxon>Rotifera</taxon>
        <taxon>Eurotatoria</taxon>
        <taxon>Bdelloidea</taxon>
        <taxon>Philodinida</taxon>
        <taxon>Philodinidae</taxon>
        <taxon>Didymodactylos</taxon>
    </lineage>
</organism>
<keyword evidence="1" id="KW-0479">Metal-binding</keyword>
<gene>
    <name evidence="7" type="ORF">GPM918_LOCUS45979</name>
    <name evidence="8" type="ORF">SRO942_LOCUS49146</name>
</gene>
<feature type="region of interest" description="Disordered" evidence="5">
    <location>
        <begin position="1"/>
        <end position="45"/>
    </location>
</feature>
<dbReference type="Proteomes" id="UP000663829">
    <property type="component" value="Unassembled WGS sequence"/>
</dbReference>
<evidence type="ECO:0000313" key="7">
    <source>
        <dbReference type="EMBL" id="CAF1661067.1"/>
    </source>
</evidence>
<feature type="domain" description="BED-type" evidence="6">
    <location>
        <begin position="114"/>
        <end position="166"/>
    </location>
</feature>
<evidence type="ECO:0000256" key="5">
    <source>
        <dbReference type="SAM" id="MobiDB-lite"/>
    </source>
</evidence>
<keyword evidence="3" id="KW-0862">Zinc</keyword>
<dbReference type="Pfam" id="PF02892">
    <property type="entry name" value="zf-BED"/>
    <property type="match status" value="1"/>
</dbReference>
<dbReference type="InterPro" id="IPR003656">
    <property type="entry name" value="Znf_BED"/>
</dbReference>
<feature type="non-terminal residue" evidence="7">
    <location>
        <position position="185"/>
    </location>
</feature>
<dbReference type="Proteomes" id="UP000681722">
    <property type="component" value="Unassembled WGS sequence"/>
</dbReference>
<name>A0A816FG02_9BILA</name>
<dbReference type="PROSITE" id="PS50808">
    <property type="entry name" value="ZF_BED"/>
    <property type="match status" value="1"/>
</dbReference>
<accession>A0A816FG02</accession>
<evidence type="ECO:0000256" key="2">
    <source>
        <dbReference type="ARBA" id="ARBA00022771"/>
    </source>
</evidence>
<comment type="caution">
    <text evidence="7">The sequence shown here is derived from an EMBL/GenBank/DDBJ whole genome shotgun (WGS) entry which is preliminary data.</text>
</comment>
<feature type="non-terminal residue" evidence="7">
    <location>
        <position position="1"/>
    </location>
</feature>
<evidence type="ECO:0000256" key="4">
    <source>
        <dbReference type="PROSITE-ProRule" id="PRU00027"/>
    </source>
</evidence>
<dbReference type="EMBL" id="CAJOBC010129999">
    <property type="protein sequence ID" value="CAF4609259.1"/>
    <property type="molecule type" value="Genomic_DNA"/>
</dbReference>
<dbReference type="GO" id="GO:0008270">
    <property type="term" value="F:zinc ion binding"/>
    <property type="evidence" value="ECO:0007669"/>
    <property type="project" value="UniProtKB-KW"/>
</dbReference>
<evidence type="ECO:0000256" key="1">
    <source>
        <dbReference type="ARBA" id="ARBA00022723"/>
    </source>
</evidence>
<keyword evidence="9" id="KW-1185">Reference proteome</keyword>
<dbReference type="EMBL" id="CAJNOQ010055943">
    <property type="protein sequence ID" value="CAF1661067.1"/>
    <property type="molecule type" value="Genomic_DNA"/>
</dbReference>
<dbReference type="AlphaFoldDB" id="A0A816FG02"/>
<evidence type="ECO:0000259" key="6">
    <source>
        <dbReference type="PROSITE" id="PS50808"/>
    </source>
</evidence>
<evidence type="ECO:0000313" key="9">
    <source>
        <dbReference type="Proteomes" id="UP000663829"/>
    </source>
</evidence>
<evidence type="ECO:0000256" key="3">
    <source>
        <dbReference type="ARBA" id="ARBA00022833"/>
    </source>
</evidence>
<reference evidence="7" key="1">
    <citation type="submission" date="2021-02" db="EMBL/GenBank/DDBJ databases">
        <authorList>
            <person name="Nowell W R."/>
        </authorList>
    </citation>
    <scope>NUCLEOTIDE SEQUENCE</scope>
</reference>